<dbReference type="Pfam" id="PF00582">
    <property type="entry name" value="Usp"/>
    <property type="match status" value="1"/>
</dbReference>
<accession>A0A1H6S969</accession>
<name>A0A1H6S969_9GAMM</name>
<dbReference type="OrthoDB" id="5512223at2"/>
<dbReference type="AlphaFoldDB" id="A0A1H6S969"/>
<dbReference type="Proteomes" id="UP000199420">
    <property type="component" value="Unassembled WGS sequence"/>
</dbReference>
<dbReference type="EMBL" id="FNYC01000002">
    <property type="protein sequence ID" value="SEI62454.1"/>
    <property type="molecule type" value="Genomic_DNA"/>
</dbReference>
<evidence type="ECO:0000313" key="3">
    <source>
        <dbReference type="EMBL" id="SEI62454.1"/>
    </source>
</evidence>
<dbReference type="InterPro" id="IPR014729">
    <property type="entry name" value="Rossmann-like_a/b/a_fold"/>
</dbReference>
<organism evidence="3 4">
    <name type="scientific">Frateuria terrea</name>
    <dbReference type="NCBI Taxonomy" id="529704"/>
    <lineage>
        <taxon>Bacteria</taxon>
        <taxon>Pseudomonadati</taxon>
        <taxon>Pseudomonadota</taxon>
        <taxon>Gammaproteobacteria</taxon>
        <taxon>Lysobacterales</taxon>
        <taxon>Rhodanobacteraceae</taxon>
        <taxon>Frateuria</taxon>
    </lineage>
</organism>
<dbReference type="InterPro" id="IPR006015">
    <property type="entry name" value="Universal_stress_UspA"/>
</dbReference>
<dbReference type="PRINTS" id="PR01438">
    <property type="entry name" value="UNVRSLSTRESS"/>
</dbReference>
<evidence type="ECO:0000259" key="2">
    <source>
        <dbReference type="Pfam" id="PF00582"/>
    </source>
</evidence>
<dbReference type="Gene3D" id="3.40.50.620">
    <property type="entry name" value="HUPs"/>
    <property type="match status" value="1"/>
</dbReference>
<dbReference type="PANTHER" id="PTHR46268:SF6">
    <property type="entry name" value="UNIVERSAL STRESS PROTEIN UP12"/>
    <property type="match status" value="1"/>
</dbReference>
<dbReference type="RefSeq" id="WP_091334744.1">
    <property type="nucleotide sequence ID" value="NZ_FNYC01000002.1"/>
</dbReference>
<dbReference type="PANTHER" id="PTHR46268">
    <property type="entry name" value="STRESS RESPONSE PROTEIN NHAX"/>
    <property type="match status" value="1"/>
</dbReference>
<dbReference type="InterPro" id="IPR006016">
    <property type="entry name" value="UspA"/>
</dbReference>
<protein>
    <submittedName>
        <fullName evidence="3">Nucleotide-binding universal stress protein, UspA family</fullName>
    </submittedName>
</protein>
<proteinExistence type="inferred from homology"/>
<comment type="similarity">
    <text evidence="1">Belongs to the universal stress protein A family.</text>
</comment>
<gene>
    <name evidence="3" type="ORF">SAMN04487997_1235</name>
</gene>
<dbReference type="SUPFAM" id="SSF52402">
    <property type="entry name" value="Adenine nucleotide alpha hydrolases-like"/>
    <property type="match status" value="1"/>
</dbReference>
<evidence type="ECO:0000256" key="1">
    <source>
        <dbReference type="ARBA" id="ARBA00008791"/>
    </source>
</evidence>
<sequence length="138" mass="14809">MFRYTLVGYDGSPSSQRAFQTAVAFARCGQGRVRVVSVLQVTEGGADACALMMADSGAHRAQELLDELLAMEPDARSMVDVEVTHGSPGDVLLSQVQQHDIDHIVIGHTERGALARWLLGSVSTDVLARAHVPVTVVR</sequence>
<evidence type="ECO:0000313" key="4">
    <source>
        <dbReference type="Proteomes" id="UP000199420"/>
    </source>
</evidence>
<reference evidence="3 4" key="1">
    <citation type="submission" date="2016-10" db="EMBL/GenBank/DDBJ databases">
        <authorList>
            <person name="de Groot N.N."/>
        </authorList>
    </citation>
    <scope>NUCLEOTIDE SEQUENCE [LARGE SCALE GENOMIC DNA]</scope>
    <source>
        <strain evidence="3 4">DSM 26515</strain>
    </source>
</reference>
<dbReference type="CDD" id="cd00293">
    <property type="entry name" value="USP-like"/>
    <property type="match status" value="1"/>
</dbReference>
<feature type="domain" description="UspA" evidence="2">
    <location>
        <begin position="1"/>
        <end position="138"/>
    </location>
</feature>
<keyword evidence="4" id="KW-1185">Reference proteome</keyword>
<dbReference type="STRING" id="529704.SAMN02927913_1150"/>